<dbReference type="EMBL" id="KY684108">
    <property type="protein sequence ID" value="ARF11512.1"/>
    <property type="molecule type" value="Genomic_DNA"/>
</dbReference>
<proteinExistence type="predicted"/>
<reference evidence="1" key="1">
    <citation type="journal article" date="2017" name="Science">
        <title>Giant viruses with an expanded complement of translation system components.</title>
        <authorList>
            <person name="Schulz F."/>
            <person name="Yutin N."/>
            <person name="Ivanova N.N."/>
            <person name="Ortega D.R."/>
            <person name="Lee T.K."/>
            <person name="Vierheilig J."/>
            <person name="Daims H."/>
            <person name="Horn M."/>
            <person name="Wagner M."/>
            <person name="Jensen G.J."/>
            <person name="Kyrpides N.C."/>
            <person name="Koonin E.V."/>
            <person name="Woyke T."/>
        </authorList>
    </citation>
    <scope>NUCLEOTIDE SEQUENCE</scope>
    <source>
        <strain evidence="1">KNV1</strain>
    </source>
</reference>
<gene>
    <name evidence="1" type="ORF">Klosneuvirus_1_369</name>
</gene>
<protein>
    <submittedName>
        <fullName evidence="1">Uncharacterized protein</fullName>
    </submittedName>
</protein>
<name>A0A1V0SIG2_9VIRU</name>
<accession>A0A1V0SIG2</accession>
<evidence type="ECO:0000313" key="1">
    <source>
        <dbReference type="EMBL" id="ARF11512.1"/>
    </source>
</evidence>
<sequence length="251" mass="28851">MAAFVTFNQFDKRFSDFEKINKDRSACPLFGLLTCYNFMNTGDISQKTHENNIYAAVTNYMTVDIPKYMLFDELVELSTLNPGGIGVTTPELITSGVMGYDNIFRLGSPQDYCVLVLKNRNYITILCKHNDSGEMFAVRDCHENSQHNFKTFDELRNWLNKTYQFEEMTIVDGVMIPEFGNIEYLVIDEPFELVNVDPELFDDTVEEAKIELEKETITAPHSSHTVDTDYAFALALQMEDDDAHNQYVDFV</sequence>
<organism evidence="1">
    <name type="scientific">Klosneuvirus KNV1</name>
    <dbReference type="NCBI Taxonomy" id="1977640"/>
    <lineage>
        <taxon>Viruses</taxon>
        <taxon>Varidnaviria</taxon>
        <taxon>Bamfordvirae</taxon>
        <taxon>Nucleocytoviricota</taxon>
        <taxon>Megaviricetes</taxon>
        <taxon>Imitervirales</taxon>
        <taxon>Mimiviridae</taxon>
        <taxon>Klosneuvirinae</taxon>
        <taxon>Klosneuvirus</taxon>
    </lineage>
</organism>